<keyword evidence="4" id="KW-0732">Signal</keyword>
<dbReference type="SMART" id="SM00199">
    <property type="entry name" value="SCY"/>
    <property type="match status" value="1"/>
</dbReference>
<dbReference type="GO" id="GO:0070098">
    <property type="term" value="P:chemokine-mediated signaling pathway"/>
    <property type="evidence" value="ECO:0007669"/>
    <property type="project" value="TreeGrafter"/>
</dbReference>
<evidence type="ECO:0000256" key="2">
    <source>
        <dbReference type="ARBA" id="ARBA00022514"/>
    </source>
</evidence>
<accession>K9IGE4</accession>
<evidence type="ECO:0000259" key="5">
    <source>
        <dbReference type="SMART" id="SM00199"/>
    </source>
</evidence>
<name>K9IGE4_DESRO</name>
<evidence type="ECO:0000256" key="1">
    <source>
        <dbReference type="ARBA" id="ARBA00010868"/>
    </source>
</evidence>
<keyword evidence="3" id="KW-1015">Disulfide bond</keyword>
<dbReference type="InterPro" id="IPR000827">
    <property type="entry name" value="Chemokine_CC_CS"/>
</dbReference>
<dbReference type="GO" id="GO:0048245">
    <property type="term" value="P:eosinophil chemotaxis"/>
    <property type="evidence" value="ECO:0007669"/>
    <property type="project" value="TreeGrafter"/>
</dbReference>
<dbReference type="PANTHER" id="PTHR12015">
    <property type="entry name" value="SMALL INDUCIBLE CYTOKINE A"/>
    <property type="match status" value="1"/>
</dbReference>
<dbReference type="GO" id="GO:0061844">
    <property type="term" value="P:antimicrobial humoral immune response mediated by antimicrobial peptide"/>
    <property type="evidence" value="ECO:0007669"/>
    <property type="project" value="TreeGrafter"/>
</dbReference>
<dbReference type="GO" id="GO:0048020">
    <property type="term" value="F:CCR chemokine receptor binding"/>
    <property type="evidence" value="ECO:0007669"/>
    <property type="project" value="TreeGrafter"/>
</dbReference>
<keyword evidence="4" id="KW-0964">Secreted</keyword>
<dbReference type="AlphaFoldDB" id="K9IGE4"/>
<dbReference type="Gene3D" id="2.40.50.40">
    <property type="match status" value="1"/>
</dbReference>
<dbReference type="GO" id="GO:0008009">
    <property type="term" value="F:chemokine activity"/>
    <property type="evidence" value="ECO:0007669"/>
    <property type="project" value="InterPro"/>
</dbReference>
<dbReference type="Pfam" id="PF00048">
    <property type="entry name" value="IL8"/>
    <property type="match status" value="1"/>
</dbReference>
<feature type="chain" id="PRO_5005138663" description="C-C motif chemokine" evidence="4">
    <location>
        <begin position="22"/>
        <end position="91"/>
    </location>
</feature>
<dbReference type="CDD" id="cd00272">
    <property type="entry name" value="Chemokine_CC"/>
    <property type="match status" value="1"/>
</dbReference>
<protein>
    <recommendedName>
        <fullName evidence="4">C-C motif chemokine</fullName>
    </recommendedName>
</protein>
<evidence type="ECO:0000313" key="6">
    <source>
        <dbReference type="EMBL" id="JAA44837.1"/>
    </source>
</evidence>
<dbReference type="EMBL" id="GABZ01008688">
    <property type="protein sequence ID" value="JAA44837.1"/>
    <property type="molecule type" value="mRNA"/>
</dbReference>
<evidence type="ECO:0000256" key="4">
    <source>
        <dbReference type="RuleBase" id="RU361150"/>
    </source>
</evidence>
<dbReference type="GO" id="GO:0005615">
    <property type="term" value="C:extracellular space"/>
    <property type="evidence" value="ECO:0007669"/>
    <property type="project" value="UniProtKB-KW"/>
</dbReference>
<sequence>MKASLALLTFLLAAAALHSEANEGPDDNGLTQCCFSFISRRIPLDFVAGYYLTGSQCPTPGVVFLTKRGRHICANHSDAWVQKYVKQLKRQ</sequence>
<dbReference type="FunFam" id="2.40.50.40:FF:000002">
    <property type="entry name" value="C-C motif chemokine"/>
    <property type="match status" value="1"/>
</dbReference>
<proteinExistence type="evidence at transcript level"/>
<comment type="similarity">
    <text evidence="1 4">Belongs to the intercrine beta (chemokine CC) family.</text>
</comment>
<dbReference type="InterPro" id="IPR039809">
    <property type="entry name" value="Chemokine_b/g/d"/>
</dbReference>
<dbReference type="InterPro" id="IPR036048">
    <property type="entry name" value="Interleukin_8-like_sf"/>
</dbReference>
<dbReference type="GO" id="GO:0006954">
    <property type="term" value="P:inflammatory response"/>
    <property type="evidence" value="ECO:0007669"/>
    <property type="project" value="TreeGrafter"/>
</dbReference>
<feature type="signal peptide" evidence="4">
    <location>
        <begin position="1"/>
        <end position="21"/>
    </location>
</feature>
<dbReference type="InterPro" id="IPR001811">
    <property type="entry name" value="Chemokine_IL8-like_dom"/>
</dbReference>
<reference evidence="6" key="1">
    <citation type="submission" date="2012-11" db="EMBL/GenBank/DDBJ databases">
        <title>The Vampirome: Transcriptome and Proteome Analysis of the Submandibular and Accessory Glands of the Vampire Bat and Vector of Human Rabies, Desmodus rotundus.</title>
        <authorList>
            <person name="Francischetti I.M.B."/>
            <person name="Assumpcao T.C.F."/>
            <person name="Ma D."/>
            <person name="Vicente E.C."/>
            <person name="Ribeiro J.M.C."/>
        </authorList>
    </citation>
    <scope>NUCLEOTIDE SEQUENCE</scope>
    <source>
        <tissue evidence="6">Salivary gland</tissue>
    </source>
</reference>
<organism evidence="6">
    <name type="scientific">Desmodus rotundus</name>
    <name type="common">Vampire bat</name>
    <dbReference type="NCBI Taxonomy" id="9430"/>
    <lineage>
        <taxon>Eukaryota</taxon>
        <taxon>Metazoa</taxon>
        <taxon>Chordata</taxon>
        <taxon>Craniata</taxon>
        <taxon>Vertebrata</taxon>
        <taxon>Euteleostomi</taxon>
        <taxon>Mammalia</taxon>
        <taxon>Eutheria</taxon>
        <taxon>Laurasiatheria</taxon>
        <taxon>Chiroptera</taxon>
        <taxon>Yangochiroptera</taxon>
        <taxon>Phyllostomidae</taxon>
        <taxon>Desmodontinae</taxon>
        <taxon>Desmodus</taxon>
    </lineage>
</organism>
<keyword evidence="4" id="KW-0145">Chemotaxis</keyword>
<evidence type="ECO:0000256" key="3">
    <source>
        <dbReference type="ARBA" id="ARBA00023157"/>
    </source>
</evidence>
<dbReference type="PROSITE" id="PS00472">
    <property type="entry name" value="SMALL_CYTOKINES_CC"/>
    <property type="match status" value="1"/>
</dbReference>
<dbReference type="PANTHER" id="PTHR12015:SF149">
    <property type="entry name" value="REGAKINE-1"/>
    <property type="match status" value="1"/>
</dbReference>
<feature type="domain" description="Chemokine interleukin-8-like" evidence="5">
    <location>
        <begin position="30"/>
        <end position="88"/>
    </location>
</feature>
<dbReference type="GO" id="GO:0030335">
    <property type="term" value="P:positive regulation of cell migration"/>
    <property type="evidence" value="ECO:0007669"/>
    <property type="project" value="TreeGrafter"/>
</dbReference>
<dbReference type="SUPFAM" id="SSF54117">
    <property type="entry name" value="Interleukin 8-like chemokines"/>
    <property type="match status" value="1"/>
</dbReference>
<comment type="subcellular location">
    <subcellularLocation>
        <location evidence="4">Secreted</location>
    </subcellularLocation>
</comment>
<keyword evidence="2 4" id="KW-0202">Cytokine</keyword>